<comment type="subcellular location">
    <subcellularLocation>
        <location evidence="1">Cytoplasm</location>
    </subcellularLocation>
</comment>
<evidence type="ECO:0000256" key="6">
    <source>
        <dbReference type="ARBA" id="ARBA00022845"/>
    </source>
</evidence>
<evidence type="ECO:0000256" key="3">
    <source>
        <dbReference type="ARBA" id="ARBA00022723"/>
    </source>
</evidence>
<evidence type="ECO:0000256" key="2">
    <source>
        <dbReference type="ARBA" id="ARBA00022490"/>
    </source>
</evidence>
<dbReference type="InterPro" id="IPR038129">
    <property type="entry name" value="Nanos_sf"/>
</dbReference>
<dbReference type="AlphaFoldDB" id="A0A0D8XPW0"/>
<feature type="compositionally biased region" description="Basic and acidic residues" evidence="9">
    <location>
        <begin position="467"/>
        <end position="482"/>
    </location>
</feature>
<keyword evidence="7 8" id="KW-0694">RNA-binding</keyword>
<dbReference type="Pfam" id="PF05741">
    <property type="entry name" value="zf-nanos"/>
    <property type="match status" value="1"/>
</dbReference>
<gene>
    <name evidence="11" type="ORF">DICVIV_08117</name>
</gene>
<evidence type="ECO:0000259" key="10">
    <source>
        <dbReference type="PROSITE" id="PS51522"/>
    </source>
</evidence>
<feature type="region of interest" description="Disordered" evidence="9">
    <location>
        <begin position="387"/>
        <end position="421"/>
    </location>
</feature>
<feature type="domain" description="Nanos-type" evidence="10">
    <location>
        <begin position="568"/>
        <end position="622"/>
    </location>
</feature>
<proteinExistence type="inferred from homology"/>
<evidence type="ECO:0000313" key="12">
    <source>
        <dbReference type="Proteomes" id="UP000053766"/>
    </source>
</evidence>
<keyword evidence="4 8" id="KW-0863">Zinc-finger</keyword>
<dbReference type="PANTHER" id="PTHR12887">
    <property type="entry name" value="NANOS PROTEIN"/>
    <property type="match status" value="1"/>
</dbReference>
<dbReference type="GO" id="GO:0008270">
    <property type="term" value="F:zinc ion binding"/>
    <property type="evidence" value="ECO:0007669"/>
    <property type="project" value="UniProtKB-KW"/>
</dbReference>
<evidence type="ECO:0000256" key="7">
    <source>
        <dbReference type="ARBA" id="ARBA00022884"/>
    </source>
</evidence>
<dbReference type="EMBL" id="KN716384">
    <property type="protein sequence ID" value="KJH45824.1"/>
    <property type="molecule type" value="Genomic_DNA"/>
</dbReference>
<keyword evidence="6 8" id="KW-0810">Translation regulation</keyword>
<dbReference type="GO" id="GO:0006417">
    <property type="term" value="P:regulation of translation"/>
    <property type="evidence" value="ECO:0007669"/>
    <property type="project" value="UniProtKB-UniRule"/>
</dbReference>
<dbReference type="InterPro" id="IPR008705">
    <property type="entry name" value="Nanos/Xcar2"/>
</dbReference>
<dbReference type="GO" id="GO:0005737">
    <property type="term" value="C:cytoplasm"/>
    <property type="evidence" value="ECO:0007669"/>
    <property type="project" value="UniProtKB-SubCell"/>
</dbReference>
<accession>A0A0D8XPW0</accession>
<dbReference type="GO" id="GO:0003723">
    <property type="term" value="F:RNA binding"/>
    <property type="evidence" value="ECO:0007669"/>
    <property type="project" value="UniProtKB-UniRule"/>
</dbReference>
<evidence type="ECO:0000313" key="11">
    <source>
        <dbReference type="EMBL" id="KJH45824.1"/>
    </source>
</evidence>
<evidence type="ECO:0000256" key="1">
    <source>
        <dbReference type="ARBA" id="ARBA00004496"/>
    </source>
</evidence>
<feature type="compositionally biased region" description="Polar residues" evidence="9">
    <location>
        <begin position="387"/>
        <end position="410"/>
    </location>
</feature>
<evidence type="ECO:0000256" key="9">
    <source>
        <dbReference type="SAM" id="MobiDB-lite"/>
    </source>
</evidence>
<name>A0A0D8XPW0_DICVI</name>
<keyword evidence="3" id="KW-0479">Metal-binding</keyword>
<dbReference type="STRING" id="29172.A0A0D8XPW0"/>
<dbReference type="Gene3D" id="4.10.60.30">
    <property type="entry name" value="Nanos, RNA-binding domain"/>
    <property type="match status" value="1"/>
</dbReference>
<reference evidence="12" key="2">
    <citation type="journal article" date="2016" name="Sci. Rep.">
        <title>Dictyocaulus viviparus genome, variome and transcriptome elucidate lungworm biology and support future intervention.</title>
        <authorList>
            <person name="McNulty S.N."/>
            <person name="Strube C."/>
            <person name="Rosa B.A."/>
            <person name="Martin J.C."/>
            <person name="Tyagi R."/>
            <person name="Choi Y.J."/>
            <person name="Wang Q."/>
            <person name="Hallsworth Pepin K."/>
            <person name="Zhang X."/>
            <person name="Ozersky P."/>
            <person name="Wilson R.K."/>
            <person name="Sternberg P.W."/>
            <person name="Gasser R.B."/>
            <person name="Mitreva M."/>
        </authorList>
    </citation>
    <scope>NUCLEOTIDE SEQUENCE [LARGE SCALE GENOMIC DNA]</scope>
    <source>
        <strain evidence="12">HannoverDv2000</strain>
    </source>
</reference>
<protein>
    <submittedName>
        <fullName evidence="11">Nanos RNA binding domain protein</fullName>
    </submittedName>
</protein>
<evidence type="ECO:0000256" key="5">
    <source>
        <dbReference type="ARBA" id="ARBA00022833"/>
    </source>
</evidence>
<keyword evidence="12" id="KW-1185">Reference proteome</keyword>
<keyword evidence="2" id="KW-0963">Cytoplasm</keyword>
<reference evidence="11 12" key="1">
    <citation type="submission" date="2013-11" db="EMBL/GenBank/DDBJ databases">
        <title>Draft genome of the bovine lungworm Dictyocaulus viviparus.</title>
        <authorList>
            <person name="Mitreva M."/>
        </authorList>
    </citation>
    <scope>NUCLEOTIDE SEQUENCE [LARGE SCALE GENOMIC DNA]</scope>
    <source>
        <strain evidence="11 12">HannoverDv2000</strain>
    </source>
</reference>
<dbReference type="InterPro" id="IPR024161">
    <property type="entry name" value="Znf_nanos-typ"/>
</dbReference>
<organism evidence="11 12">
    <name type="scientific">Dictyocaulus viviparus</name>
    <name type="common">Bovine lungworm</name>
    <dbReference type="NCBI Taxonomy" id="29172"/>
    <lineage>
        <taxon>Eukaryota</taxon>
        <taxon>Metazoa</taxon>
        <taxon>Ecdysozoa</taxon>
        <taxon>Nematoda</taxon>
        <taxon>Chromadorea</taxon>
        <taxon>Rhabditida</taxon>
        <taxon>Rhabditina</taxon>
        <taxon>Rhabditomorpha</taxon>
        <taxon>Strongyloidea</taxon>
        <taxon>Metastrongylidae</taxon>
        <taxon>Dictyocaulus</taxon>
    </lineage>
</organism>
<dbReference type="PROSITE" id="PS51522">
    <property type="entry name" value="ZF_NANOS"/>
    <property type="match status" value="1"/>
</dbReference>
<comment type="similarity">
    <text evidence="8">Belongs to the nanos family.</text>
</comment>
<dbReference type="OrthoDB" id="5870823at2759"/>
<dbReference type="Proteomes" id="UP000053766">
    <property type="component" value="Unassembled WGS sequence"/>
</dbReference>
<evidence type="ECO:0000256" key="8">
    <source>
        <dbReference type="PROSITE-ProRule" id="PRU00855"/>
    </source>
</evidence>
<evidence type="ECO:0000256" key="4">
    <source>
        <dbReference type="ARBA" id="ARBA00022771"/>
    </source>
</evidence>
<feature type="compositionally biased region" description="Basic and acidic residues" evidence="9">
    <location>
        <begin position="446"/>
        <end position="458"/>
    </location>
</feature>
<sequence>MGALTRRSYASIKNLLNEFVVQSQPMLSNQSHHVTGVRFDDTNSSRMTHPPTSVSNHQVASSVANNYSQMAGYYGLGNNGVGTLTVQRTPIPTGYESDLLSQQHPQGHLIQQNMPHYYTSTQNPNANSMQYQQSVNGHLVFNGQPLQESQQQPPQLVNQAPQTLMTVQQRGGGQFVVPVPQPQMVAPQYINQQVMPPAQYPSAGMYVQSTVRPTVFVPRAEMGYAPIESSQPVMVPMPFIFQHAPPNQPSDQQPAYQQSSMEQSHMLVEQFGDSEFVSSVPPVQPMRPMSMPTGMSNGIPQVMSIVQQPGQQSMNESRSATASIPPLVASSSCYGPPQYPRMYGFHPSAIGPPFVMAPHFGVPHMMHSSPGRGRNPRINANSSFRASSTYHNKSKHNNSPQSFSRQSSVVDTPKEETNSADVVAATTAEVEKLSLETEVATNPETDVQKEPEEKVVLEEEKDIETETAQKPESPAHNKMDAKPEVTKELLPLVASKPELEKRTTVPIVAVAPVMSVKAEASPTEEKKSSDDEAPVKENVELHIRDTPSTVPVQTLPTSYTSSSPIELDCTFCRSLGKPEEVATSHVIRGADGKVICPELRKRTCTICGATGDNSHAAVFCPLKSQQQIGDSVGDASKMAHTSQRSPNNYNKPIVFERRGGSGYRGGYGGAGQRGGYNHVSFRLFSNIPKYPTSHWKYGRGGGRYQPRNRHYN</sequence>
<feature type="region of interest" description="Disordered" evidence="9">
    <location>
        <begin position="434"/>
        <end position="482"/>
    </location>
</feature>
<keyword evidence="5" id="KW-0862">Zinc</keyword>